<evidence type="ECO:0000313" key="3">
    <source>
        <dbReference type="EMBL" id="AGX89007.1"/>
    </source>
</evidence>
<dbReference type="InterPro" id="IPR004477">
    <property type="entry name" value="ComEC_N"/>
</dbReference>
<reference evidence="3 4" key="1">
    <citation type="journal article" date="2013" name="Genome Announc.">
        <title>Genome Sequence of Mycoplasma parvum (Formerly Eperythrozoon parvum), a Diminutive Hemoplasma of the Pig.</title>
        <authorList>
            <person name="do Nascimento N.C."/>
            <person name="Dos Santos A.P."/>
            <person name="Chu Y."/>
            <person name="Guimaraes A.M."/>
            <person name="Pagliaro A."/>
            <person name="Messick J.B."/>
        </authorList>
    </citation>
    <scope>NUCLEOTIDE SEQUENCE [LARGE SCALE GENOMIC DNA]</scope>
    <source>
        <strain evidence="3 4">Indiana</strain>
    </source>
</reference>
<dbReference type="EMBL" id="CP006771">
    <property type="protein sequence ID" value="AGX89007.1"/>
    <property type="molecule type" value="Genomic_DNA"/>
</dbReference>
<keyword evidence="1" id="KW-1133">Transmembrane helix</keyword>
<accession>U5NC65</accession>
<feature type="transmembrane region" description="Helical" evidence="1">
    <location>
        <begin position="275"/>
        <end position="299"/>
    </location>
</feature>
<dbReference type="KEGG" id="mpv:PRV_01225"/>
<dbReference type="HOGENOM" id="CLU_754043_0_0_14"/>
<dbReference type="AlphaFoldDB" id="U5NC65"/>
<feature type="transmembrane region" description="Helical" evidence="1">
    <location>
        <begin position="53"/>
        <end position="70"/>
    </location>
</feature>
<evidence type="ECO:0000259" key="2">
    <source>
        <dbReference type="Pfam" id="PF03772"/>
    </source>
</evidence>
<feature type="transmembrane region" description="Helical" evidence="1">
    <location>
        <begin position="212"/>
        <end position="240"/>
    </location>
</feature>
<dbReference type="NCBIfam" id="TIGR00360">
    <property type="entry name" value="ComEC_N-term"/>
    <property type="match status" value="1"/>
</dbReference>
<dbReference type="Pfam" id="PF03772">
    <property type="entry name" value="Competence"/>
    <property type="match status" value="1"/>
</dbReference>
<keyword evidence="4" id="KW-1185">Reference proteome</keyword>
<feature type="transmembrane region" description="Helical" evidence="1">
    <location>
        <begin position="340"/>
        <end position="358"/>
    </location>
</feature>
<feature type="domain" description="ComEC/Rec2-related protein" evidence="2">
    <location>
        <begin position="120"/>
        <end position="351"/>
    </location>
</feature>
<sequence>MFKRKSFSEIQWIFSSLLLVFYAFIPIFKWHSILFAISFIFFIYIFELGLTSYLFVSFGICVIFYLWSFISNVLGNYLKLDSFIYFLQEQINKVISSNYQGNTQKFISYLLLNKKDKEIYSLVQDFRDLSLIHLIVISGFHMHLLKNFLSKLIPSFAPQILKKGFLLSSLFLYSWATAFSIPSTRIFFEEVGELSLIKKEKKSPLTTWSKSIWITFLIFPSAISSLSFVLSYFFSLVFKLISKLRLTNINELLLKNLTAYLISLFFFSFKTKKLFLIAGLNQFLFTPIIICLFLFYLFIWPFKFVANFGTNLYEFFMNSLSSFSLNKLYLPREAGSSIEIFYFLLFFSLLCLGISFLYKFNRNN</sequence>
<dbReference type="PATRIC" id="fig|1403316.3.peg.217"/>
<gene>
    <name evidence="3" type="ORF">PRV_01225</name>
</gene>
<proteinExistence type="predicted"/>
<protein>
    <recommendedName>
        <fullName evidence="2">ComEC/Rec2-related protein domain-containing protein</fullName>
    </recommendedName>
</protein>
<name>U5NC65_9MOLU</name>
<dbReference type="Proteomes" id="UP000017119">
    <property type="component" value="Chromosome"/>
</dbReference>
<dbReference type="STRING" id="1403316.PRV_01225"/>
<evidence type="ECO:0000313" key="4">
    <source>
        <dbReference type="Proteomes" id="UP000017119"/>
    </source>
</evidence>
<keyword evidence="1" id="KW-0812">Transmembrane</keyword>
<feature type="transmembrane region" description="Helical" evidence="1">
    <location>
        <begin position="30"/>
        <end position="46"/>
    </location>
</feature>
<evidence type="ECO:0000256" key="1">
    <source>
        <dbReference type="SAM" id="Phobius"/>
    </source>
</evidence>
<organism evidence="3 4">
    <name type="scientific">Mycoplasma parvum str. Indiana</name>
    <dbReference type="NCBI Taxonomy" id="1403316"/>
    <lineage>
        <taxon>Bacteria</taxon>
        <taxon>Bacillati</taxon>
        <taxon>Mycoplasmatota</taxon>
        <taxon>Mollicutes</taxon>
        <taxon>Mycoplasmataceae</taxon>
        <taxon>Mycoplasma</taxon>
    </lineage>
</organism>
<feature type="transmembrane region" description="Helical" evidence="1">
    <location>
        <begin position="170"/>
        <end position="188"/>
    </location>
</feature>
<keyword evidence="1" id="KW-0472">Membrane</keyword>